<keyword evidence="1" id="KW-0812">Transmembrane</keyword>
<name>A0A420IRZ4_9PEZI</name>
<feature type="chain" id="PRO_5019293760" description="Protein BIG1" evidence="2">
    <location>
        <begin position="16"/>
        <end position="320"/>
    </location>
</feature>
<keyword evidence="4" id="KW-1185">Reference proteome</keyword>
<evidence type="ECO:0000313" key="3">
    <source>
        <dbReference type="EMBL" id="RKF77305.1"/>
    </source>
</evidence>
<proteinExistence type="predicted"/>
<dbReference type="AlphaFoldDB" id="A0A420IRZ4"/>
<sequence length="320" mass="34714">MIAIISMLLASHVFAIRNSGNLNSMATKSITQSLESRSMDSVIGSIQQRESAPAPGMSGVNMTKWSSKTEAACETSLKSMNGRVSNPSGMAVCYNLPYLDEKTGVFEANLRIYMVTASTGSFNNIPSDKIDVSLDYNGATVSPVNASVMRKRQSEDSSMTSLPTIYENRAQKSEVEPKLIQMYNFIGQVNKSLLPLDVPGFQRVLTPEVTLSAIDSTGANVKTSLSSDELTFVNGVFAKKLTNTVPLLAPPIQTLVVAPDAPFVVPGLNILIFPIGLIITGTWTVLIIATIGYGTYGRIQWREQFRENKLKESRSSVSTI</sequence>
<keyword evidence="1" id="KW-0472">Membrane</keyword>
<feature type="signal peptide" evidence="2">
    <location>
        <begin position="1"/>
        <end position="15"/>
    </location>
</feature>
<organism evidence="3 4">
    <name type="scientific">Golovinomyces cichoracearum</name>
    <dbReference type="NCBI Taxonomy" id="62708"/>
    <lineage>
        <taxon>Eukaryota</taxon>
        <taxon>Fungi</taxon>
        <taxon>Dikarya</taxon>
        <taxon>Ascomycota</taxon>
        <taxon>Pezizomycotina</taxon>
        <taxon>Leotiomycetes</taxon>
        <taxon>Erysiphales</taxon>
        <taxon>Erysiphaceae</taxon>
        <taxon>Golovinomyces</taxon>
    </lineage>
</organism>
<keyword evidence="1" id="KW-1133">Transmembrane helix</keyword>
<feature type="transmembrane region" description="Helical" evidence="1">
    <location>
        <begin position="271"/>
        <end position="296"/>
    </location>
</feature>
<evidence type="ECO:0000256" key="1">
    <source>
        <dbReference type="SAM" id="Phobius"/>
    </source>
</evidence>
<dbReference type="Proteomes" id="UP000283383">
    <property type="component" value="Unassembled WGS sequence"/>
</dbReference>
<evidence type="ECO:0000313" key="4">
    <source>
        <dbReference type="Proteomes" id="UP000283383"/>
    </source>
</evidence>
<evidence type="ECO:0008006" key="5">
    <source>
        <dbReference type="Google" id="ProtNLM"/>
    </source>
</evidence>
<dbReference type="STRING" id="62708.A0A420IRZ4"/>
<accession>A0A420IRZ4</accession>
<evidence type="ECO:0000256" key="2">
    <source>
        <dbReference type="SAM" id="SignalP"/>
    </source>
</evidence>
<gene>
    <name evidence="3" type="ORF">GcM3_073033</name>
</gene>
<comment type="caution">
    <text evidence="3">The sequence shown here is derived from an EMBL/GenBank/DDBJ whole genome shotgun (WGS) entry which is preliminary data.</text>
</comment>
<protein>
    <recommendedName>
        <fullName evidence="5">Protein BIG1</fullName>
    </recommendedName>
</protein>
<dbReference type="EMBL" id="MCBQ01007303">
    <property type="protein sequence ID" value="RKF77305.1"/>
    <property type="molecule type" value="Genomic_DNA"/>
</dbReference>
<keyword evidence="2" id="KW-0732">Signal</keyword>
<reference evidence="3 4" key="1">
    <citation type="journal article" date="2018" name="BMC Genomics">
        <title>Comparative genome analyses reveal sequence features reflecting distinct modes of host-adaptation between dicot and monocot powdery mildew.</title>
        <authorList>
            <person name="Wu Y."/>
            <person name="Ma X."/>
            <person name="Pan Z."/>
            <person name="Kale S.D."/>
            <person name="Song Y."/>
            <person name="King H."/>
            <person name="Zhang Q."/>
            <person name="Presley C."/>
            <person name="Deng X."/>
            <person name="Wei C.I."/>
            <person name="Xiao S."/>
        </authorList>
    </citation>
    <scope>NUCLEOTIDE SEQUENCE [LARGE SCALE GENOMIC DNA]</scope>
    <source>
        <strain evidence="3">UMSG3</strain>
    </source>
</reference>